<dbReference type="Pfam" id="PF14214">
    <property type="entry name" value="Helitron_like_N"/>
    <property type="match status" value="1"/>
</dbReference>
<accession>A0A9K3GK13</accession>
<feature type="compositionally biased region" description="Basic and acidic residues" evidence="1">
    <location>
        <begin position="644"/>
        <end position="654"/>
    </location>
</feature>
<gene>
    <name evidence="3" type="ORF">KIPB_006819</name>
</gene>
<keyword evidence="4" id="KW-1185">Reference proteome</keyword>
<organism evidence="3 4">
    <name type="scientific">Kipferlia bialata</name>
    <dbReference type="NCBI Taxonomy" id="797122"/>
    <lineage>
        <taxon>Eukaryota</taxon>
        <taxon>Metamonada</taxon>
        <taxon>Carpediemonas-like organisms</taxon>
        <taxon>Kipferlia</taxon>
    </lineage>
</organism>
<dbReference type="OrthoDB" id="1728974at2759"/>
<feature type="region of interest" description="Disordered" evidence="1">
    <location>
        <begin position="644"/>
        <end position="663"/>
    </location>
</feature>
<evidence type="ECO:0000256" key="1">
    <source>
        <dbReference type="SAM" id="MobiDB-lite"/>
    </source>
</evidence>
<feature type="domain" description="Helitron helicase-like" evidence="2">
    <location>
        <begin position="197"/>
        <end position="375"/>
    </location>
</feature>
<dbReference type="EMBL" id="BDIP01001810">
    <property type="protein sequence ID" value="GIQ85185.1"/>
    <property type="molecule type" value="Genomic_DNA"/>
</dbReference>
<evidence type="ECO:0000313" key="4">
    <source>
        <dbReference type="Proteomes" id="UP000265618"/>
    </source>
</evidence>
<dbReference type="PANTHER" id="PTHR45786:SF74">
    <property type="entry name" value="ATP-DEPENDENT DNA HELICASE"/>
    <property type="match status" value="1"/>
</dbReference>
<evidence type="ECO:0000259" key="2">
    <source>
        <dbReference type="Pfam" id="PF14214"/>
    </source>
</evidence>
<sequence length="663" mass="75672">MGQGPPAHARQGELRHRLSTGIAKPSDIAYAIYAARYLYDITDIKRLNIRNPNLDSETLHRICDLVEGNKTVQEYREATEKALNSKMSVVLPASRKSRHAMRTEYGTDNINFMVVKDDFDKLDPNDIVLTDTPSDESALWHIHESSENFDNLRFPVMFDGRTPGWSRRMGITRAVGLDGKGGIKMERPKKTTYGQYLRYVNQVRDGRDITLRCGPLTNEYIITSYTRLEMMSINYLRSIQNRLKVETYEKVNDALECGELDMIGKTVILPATFIGSPRFYSNCQQDALATVKEMDMPDLFITMTLNGNCPDIVEPTERVRGDPQYRADLHARVFHQQVQHLIKLLVDGKIFGEVKALSYRIEFMVRGLPHVHMLVHLENDIQHADDIDEVISAELPPEGHYLRDIIVEHNIHGDENDGCEGRPCETKAQETAQKRGIVYNGVCDEGYPMTHADETTVADNKVTYRRRLHGPYGDVLNARVIPYNPYLSREFRTMVNVEAVTSINATEYVNKVSKFHQYIFKDGKKDNVVVSKNNEIEQYIAGRVLTAQEAFWRVYKFPIHGSFPSVEALPVHAENEQHMLVKLSNPHTHVEKERAKRTVEKNLPSKQIGYYNRITADRQLLIEDARTKIAAATALTELERREGISDETREEMRTAIDTGSVDG</sequence>
<comment type="caution">
    <text evidence="3">The sequence shown here is derived from an EMBL/GenBank/DDBJ whole genome shotgun (WGS) entry which is preliminary data.</text>
</comment>
<evidence type="ECO:0000313" key="3">
    <source>
        <dbReference type="EMBL" id="GIQ85185.1"/>
    </source>
</evidence>
<dbReference type="InterPro" id="IPR025476">
    <property type="entry name" value="Helitron_helicase-like"/>
</dbReference>
<dbReference type="AlphaFoldDB" id="A0A9K3GK13"/>
<name>A0A9K3GK13_9EUKA</name>
<protein>
    <recommendedName>
        <fullName evidence="2">Helitron helicase-like domain-containing protein</fullName>
    </recommendedName>
</protein>
<dbReference type="PANTHER" id="PTHR45786">
    <property type="entry name" value="DNA BINDING PROTEIN-LIKE"/>
    <property type="match status" value="1"/>
</dbReference>
<reference evidence="3 4" key="1">
    <citation type="journal article" date="2018" name="PLoS ONE">
        <title>The draft genome of Kipferlia bialata reveals reductive genome evolution in fornicate parasites.</title>
        <authorList>
            <person name="Tanifuji G."/>
            <person name="Takabayashi S."/>
            <person name="Kume K."/>
            <person name="Takagi M."/>
            <person name="Nakayama T."/>
            <person name="Kamikawa R."/>
            <person name="Inagaki Y."/>
            <person name="Hashimoto T."/>
        </authorList>
    </citation>
    <scope>NUCLEOTIDE SEQUENCE [LARGE SCALE GENOMIC DNA]</scope>
    <source>
        <strain evidence="3">NY0173</strain>
    </source>
</reference>
<dbReference type="Proteomes" id="UP000265618">
    <property type="component" value="Unassembled WGS sequence"/>
</dbReference>
<proteinExistence type="predicted"/>